<dbReference type="Pfam" id="PF01255">
    <property type="entry name" value="Prenyltransf"/>
    <property type="match status" value="1"/>
</dbReference>
<reference evidence="4 5" key="1">
    <citation type="submission" date="2011-08" db="EMBL/GenBank/DDBJ databases">
        <title>The genome of the obligate endobacterium of an arbuscular mycorrhizal fungus reveals an interphylum network of nutritional interactions.</title>
        <authorList>
            <person name="Ghignone S."/>
            <person name="Salvioli A."/>
            <person name="Anca I."/>
            <person name="Lumini E."/>
            <person name="Ortu G."/>
            <person name="Petiti L."/>
            <person name="Cruveiller S."/>
            <person name="Bianciotto V."/>
            <person name="Piffanelli P."/>
            <person name="Lanfranco L."/>
            <person name="Bonfante P."/>
        </authorList>
    </citation>
    <scope>NUCLEOTIDE SEQUENCE [LARGE SCALE GENOMIC DNA]</scope>
    <source>
        <strain evidence="4 5">BEG34</strain>
    </source>
</reference>
<dbReference type="PANTHER" id="PTHR10291">
    <property type="entry name" value="DEHYDRODOLICHYL DIPHOSPHATE SYNTHASE FAMILY MEMBER"/>
    <property type="match status" value="1"/>
</dbReference>
<dbReference type="GO" id="GO:0008834">
    <property type="term" value="F:ditrans,polycis-undecaprenyl-diphosphate synthase [(2E,6E)-farnesyl-diphosphate specific] activity"/>
    <property type="evidence" value="ECO:0007669"/>
    <property type="project" value="TreeGrafter"/>
</dbReference>
<dbReference type="Proteomes" id="UP000054051">
    <property type="component" value="Unassembled WGS sequence"/>
</dbReference>
<feature type="binding site" evidence="2">
    <location>
        <begin position="17"/>
        <end position="20"/>
    </location>
    <ligand>
        <name>substrate</name>
    </ligand>
</feature>
<dbReference type="PANTHER" id="PTHR10291:SF0">
    <property type="entry name" value="DEHYDRODOLICHYL DIPHOSPHATE SYNTHASE 2"/>
    <property type="match status" value="1"/>
</dbReference>
<dbReference type="InterPro" id="IPR036424">
    <property type="entry name" value="UPP_synth-like_sf"/>
</dbReference>
<accession>G2JAV7</accession>
<sequence>MQATIHIPQHIAIVMDGNGRWAIQKGLPRIAGHRKGVEVVRDIARACAERGIAYLTLFAFSSENWRRPKEEVAFLMRLFTNALEREIGQLHENGIRLRVIGDLTRFEPSLQRQIQRAEAKTAHNTRMTLTVAANYGGRWDILQAARRCASNALNAGRPISLSALNEADIAKYLAIAYAPEPDLLIRTGGEQRISNFLLWQLAYTELYFTDTFWPDFNAEAFAHALHWYRSRERRFGSISAQREAPAYSAKAV</sequence>
<keyword evidence="2" id="KW-0460">Magnesium</keyword>
<dbReference type="OrthoDB" id="4191603at2"/>
<comment type="cofactor">
    <cofactor evidence="2">
        <name>Mg(2+)</name>
        <dbReference type="ChEBI" id="CHEBI:18420"/>
    </cofactor>
    <text evidence="2">Binds 2 magnesium ions per subunit.</text>
</comment>
<evidence type="ECO:0000313" key="4">
    <source>
        <dbReference type="EMBL" id="CCD29909.1"/>
    </source>
</evidence>
<evidence type="ECO:0000313" key="3">
    <source>
        <dbReference type="EMBL" id="CCD29552.1"/>
    </source>
</evidence>
<gene>
    <name evidence="4" type="primary">uppS</name>
    <name evidence="3" type="ORF">CAGGBEG34_250056</name>
    <name evidence="4" type="ORF">CAGGBEG34_320044</name>
</gene>
<comment type="similarity">
    <text evidence="2">Belongs to the UPP synthase family.</text>
</comment>
<dbReference type="GO" id="GO:0005829">
    <property type="term" value="C:cytosol"/>
    <property type="evidence" value="ECO:0007669"/>
    <property type="project" value="TreeGrafter"/>
</dbReference>
<dbReference type="GO" id="GO:0016094">
    <property type="term" value="P:polyprenol biosynthetic process"/>
    <property type="evidence" value="ECO:0007669"/>
    <property type="project" value="TreeGrafter"/>
</dbReference>
<dbReference type="AlphaFoldDB" id="G2JAV7"/>
<keyword evidence="2" id="KW-0479">Metal-binding</keyword>
<dbReference type="EMBL" id="CAFB01000042">
    <property type="protein sequence ID" value="CCD29552.1"/>
    <property type="molecule type" value="Genomic_DNA"/>
</dbReference>
<dbReference type="CDD" id="cd00475">
    <property type="entry name" value="Cis_IPPS"/>
    <property type="match status" value="1"/>
</dbReference>
<feature type="binding site" evidence="2">
    <location>
        <position position="33"/>
    </location>
    <ligand>
        <name>substrate</name>
    </ligand>
</feature>
<dbReference type="STRING" id="1070319.CAGGBEG34_250056"/>
<dbReference type="RefSeq" id="WP_006682734.1">
    <property type="nucleotide sequence ID" value="NZ_CAFB01000042.1"/>
</dbReference>
<dbReference type="Gene3D" id="3.40.1180.10">
    <property type="entry name" value="Decaprenyl diphosphate synthase-like"/>
    <property type="match status" value="1"/>
</dbReference>
<dbReference type="EMBL" id="CAFB01000050">
    <property type="protein sequence ID" value="CCD29909.1"/>
    <property type="molecule type" value="Genomic_DNA"/>
</dbReference>
<evidence type="ECO:0000256" key="1">
    <source>
        <dbReference type="ARBA" id="ARBA00022679"/>
    </source>
</evidence>
<comment type="function">
    <text evidence="2">Catalyzes the condensation of isopentenyl diphosphate (IPP) with allylic pyrophosphates generating different type of terpenoids.</text>
</comment>
<keyword evidence="5" id="KW-1185">Reference proteome</keyword>
<feature type="binding site" evidence="2">
    <location>
        <position position="29"/>
    </location>
    <ligand>
        <name>substrate</name>
    </ligand>
</feature>
<feature type="binding site" evidence="2">
    <location>
        <begin position="192"/>
        <end position="194"/>
    </location>
    <ligand>
        <name>substrate</name>
    </ligand>
</feature>
<dbReference type="NCBIfam" id="TIGR00055">
    <property type="entry name" value="uppS"/>
    <property type="match status" value="1"/>
</dbReference>
<dbReference type="PROSITE" id="PS01066">
    <property type="entry name" value="UPP_SYNTHASE"/>
    <property type="match status" value="1"/>
</dbReference>
<comment type="caution">
    <text evidence="4">The sequence shown here is derived from an EMBL/GenBank/DDBJ whole genome shotgun (WGS) entry which is preliminary data.</text>
</comment>
<feature type="active site" description="Proton acceptor" evidence="2">
    <location>
        <position position="64"/>
    </location>
</feature>
<dbReference type="eggNOG" id="COG0020">
    <property type="taxonomic scope" value="Bacteria"/>
</dbReference>
<dbReference type="InterPro" id="IPR018520">
    <property type="entry name" value="UPP_synth-like_CS"/>
</dbReference>
<keyword evidence="1 2" id="KW-0808">Transferase</keyword>
<feature type="binding site" evidence="2">
    <location>
        <position position="205"/>
    </location>
    <ligand>
        <name>Mg(2+)</name>
        <dbReference type="ChEBI" id="CHEBI:18420"/>
    </ligand>
</feature>
<organism evidence="4 5">
    <name type="scientific">Candidatus Glomeribacter gigasporarum BEG34</name>
    <dbReference type="NCBI Taxonomy" id="1070319"/>
    <lineage>
        <taxon>Bacteria</taxon>
        <taxon>Pseudomonadati</taxon>
        <taxon>Pseudomonadota</taxon>
        <taxon>Betaproteobacteria</taxon>
        <taxon>Burkholderiales</taxon>
        <taxon>Burkholderiaceae</taxon>
        <taxon>Candidatus Glomeribacter</taxon>
    </lineage>
</organism>
<feature type="binding site" evidence="2">
    <location>
        <begin position="61"/>
        <end position="63"/>
    </location>
    <ligand>
        <name>substrate</name>
    </ligand>
</feature>
<feature type="binding site" evidence="2">
    <location>
        <position position="186"/>
    </location>
    <ligand>
        <name>substrate</name>
    </ligand>
</feature>
<feature type="binding site" evidence="2">
    <location>
        <position position="21"/>
    </location>
    <ligand>
        <name>substrate</name>
    </ligand>
</feature>
<dbReference type="FunFam" id="3.40.1180.10:FF:000001">
    <property type="entry name" value="(2E,6E)-farnesyl-diphosphate-specific ditrans,polycis-undecaprenyl-diphosphate synthase"/>
    <property type="match status" value="1"/>
</dbReference>
<dbReference type="InterPro" id="IPR001441">
    <property type="entry name" value="UPP_synth-like"/>
</dbReference>
<name>G2JAV7_9BURK</name>
<dbReference type="EC" id="2.5.1.-" evidence="2"/>
<evidence type="ECO:0000256" key="2">
    <source>
        <dbReference type="HAMAP-Rule" id="MF_01139"/>
    </source>
</evidence>
<feature type="binding site" evidence="2">
    <location>
        <position position="16"/>
    </location>
    <ligand>
        <name>Mg(2+)</name>
        <dbReference type="ChEBI" id="CHEBI:18420"/>
    </ligand>
</feature>
<dbReference type="GO" id="GO:0000287">
    <property type="term" value="F:magnesium ion binding"/>
    <property type="evidence" value="ECO:0007669"/>
    <property type="project" value="UniProtKB-UniRule"/>
</dbReference>
<feature type="active site" evidence="2">
    <location>
        <position position="16"/>
    </location>
</feature>
<comment type="subunit">
    <text evidence="2">Homodimer.</text>
</comment>
<feature type="binding site" evidence="2">
    <location>
        <position position="65"/>
    </location>
    <ligand>
        <name>substrate</name>
    </ligand>
</feature>
<protein>
    <recommendedName>
        <fullName evidence="2">Isoprenyl transferase</fullName>
        <ecNumber evidence="2">2.5.1.-</ecNumber>
    </recommendedName>
</protein>
<proteinExistence type="inferred from homology"/>
<feature type="binding site" evidence="2">
    <location>
        <position position="67"/>
    </location>
    <ligand>
        <name>substrate</name>
    </ligand>
</feature>
<dbReference type="SUPFAM" id="SSF64005">
    <property type="entry name" value="Undecaprenyl diphosphate synthase"/>
    <property type="match status" value="1"/>
</dbReference>
<evidence type="ECO:0000313" key="5">
    <source>
        <dbReference type="Proteomes" id="UP000054051"/>
    </source>
</evidence>
<dbReference type="HAMAP" id="MF_01139">
    <property type="entry name" value="ISPT"/>
    <property type="match status" value="1"/>
</dbReference>